<dbReference type="InterPro" id="IPR036259">
    <property type="entry name" value="MFS_trans_sf"/>
</dbReference>
<evidence type="ECO:0000256" key="1">
    <source>
        <dbReference type="ARBA" id="ARBA00004651"/>
    </source>
</evidence>
<dbReference type="PANTHER" id="PTHR23513">
    <property type="entry name" value="INTEGRAL MEMBRANE EFFLUX PROTEIN-RELATED"/>
    <property type="match status" value="1"/>
</dbReference>
<organism evidence="8 9">
    <name type="scientific">Streptomyces pyxinae</name>
    <dbReference type="NCBI Taxonomy" id="2970734"/>
    <lineage>
        <taxon>Bacteria</taxon>
        <taxon>Bacillati</taxon>
        <taxon>Actinomycetota</taxon>
        <taxon>Actinomycetes</taxon>
        <taxon>Kitasatosporales</taxon>
        <taxon>Streptomycetaceae</taxon>
        <taxon>Streptomyces</taxon>
    </lineage>
</organism>
<comment type="caution">
    <text evidence="8">The sequence shown here is derived from an EMBL/GenBank/DDBJ whole genome shotgun (WGS) entry which is preliminary data.</text>
</comment>
<comment type="subcellular location">
    <subcellularLocation>
        <location evidence="1">Cell membrane</location>
        <topology evidence="1">Multi-pass membrane protein</topology>
    </subcellularLocation>
</comment>
<evidence type="ECO:0000313" key="8">
    <source>
        <dbReference type="EMBL" id="MCS0635896.1"/>
    </source>
</evidence>
<keyword evidence="2" id="KW-1003">Cell membrane</keyword>
<feature type="transmembrane region" description="Helical" evidence="7">
    <location>
        <begin position="239"/>
        <end position="263"/>
    </location>
</feature>
<feature type="transmembrane region" description="Helical" evidence="7">
    <location>
        <begin position="100"/>
        <end position="124"/>
    </location>
</feature>
<evidence type="ECO:0000256" key="4">
    <source>
        <dbReference type="ARBA" id="ARBA00022989"/>
    </source>
</evidence>
<name>A0ABT2CGQ4_9ACTN</name>
<dbReference type="Gene3D" id="1.20.1250.20">
    <property type="entry name" value="MFS general substrate transporter like domains"/>
    <property type="match status" value="1"/>
</dbReference>
<dbReference type="PANTHER" id="PTHR23513:SF11">
    <property type="entry name" value="STAPHYLOFERRIN A TRANSPORTER"/>
    <property type="match status" value="1"/>
</dbReference>
<feature type="transmembrane region" description="Helical" evidence="7">
    <location>
        <begin position="42"/>
        <end position="65"/>
    </location>
</feature>
<sequence length="418" mass="41062">MSYRSLLTRPVLAWCAVSAAARVPVAMAPLALVFLVRERPGGYSLGAVLAACYVVGEIAGAPLLGARLRPERARRQLAGGLAGGAAAFTGLGLPHGAHPVLLGALACVAGAAPAAAGGGMRALLTALVPPGAVTRAMSLESMLGSGVWAAAPAATTGLALGAAPYAPMLLAGGLMAASVAGLWLLPGGWAADDTDRGGASVTRLLARAWPVYLLGAASMTLLALAELVLPALLEQRGVAVGWAGPLLVGYALGMGVGAFLYGLRPWPGRLPVQGLVLLAGVTGCVLVLALAPSPAAVAAGLLVGGVLQAGVSLSRNLTLRQVLPPSVLAAGFSVMYASVGAGYAVTGALAGGLLRVAAPSTAILAGVGLTVLVAGVAAVAEHRTYRAAASSGPVQEPVSEAGPADSADPGAVARKVRR</sequence>
<dbReference type="RefSeq" id="WP_258786839.1">
    <property type="nucleotide sequence ID" value="NZ_JANUGQ010000006.1"/>
</dbReference>
<keyword evidence="9" id="KW-1185">Reference proteome</keyword>
<accession>A0ABT2CGQ4</accession>
<keyword evidence="5 7" id="KW-0472">Membrane</keyword>
<evidence type="ECO:0000256" key="2">
    <source>
        <dbReference type="ARBA" id="ARBA00022475"/>
    </source>
</evidence>
<evidence type="ECO:0000256" key="7">
    <source>
        <dbReference type="SAM" id="Phobius"/>
    </source>
</evidence>
<feature type="transmembrane region" description="Helical" evidence="7">
    <location>
        <begin position="77"/>
        <end position="94"/>
    </location>
</feature>
<proteinExistence type="predicted"/>
<feature type="transmembrane region" description="Helical" evidence="7">
    <location>
        <begin position="145"/>
        <end position="163"/>
    </location>
</feature>
<keyword evidence="4 7" id="KW-1133">Transmembrane helix</keyword>
<dbReference type="EMBL" id="JANUGQ010000006">
    <property type="protein sequence ID" value="MCS0635896.1"/>
    <property type="molecule type" value="Genomic_DNA"/>
</dbReference>
<feature type="region of interest" description="Disordered" evidence="6">
    <location>
        <begin position="390"/>
        <end position="418"/>
    </location>
</feature>
<feature type="transmembrane region" description="Helical" evidence="7">
    <location>
        <begin position="356"/>
        <end position="380"/>
    </location>
</feature>
<evidence type="ECO:0000256" key="6">
    <source>
        <dbReference type="SAM" id="MobiDB-lite"/>
    </source>
</evidence>
<feature type="transmembrane region" description="Helical" evidence="7">
    <location>
        <begin position="169"/>
        <end position="191"/>
    </location>
</feature>
<feature type="transmembrane region" description="Helical" evidence="7">
    <location>
        <begin position="270"/>
        <end position="290"/>
    </location>
</feature>
<dbReference type="Proteomes" id="UP001431313">
    <property type="component" value="Unassembled WGS sequence"/>
</dbReference>
<feature type="transmembrane region" description="Helical" evidence="7">
    <location>
        <begin position="12"/>
        <end position="36"/>
    </location>
</feature>
<feature type="transmembrane region" description="Helical" evidence="7">
    <location>
        <begin position="296"/>
        <end position="314"/>
    </location>
</feature>
<gene>
    <name evidence="8" type="ORF">NX801_09495</name>
</gene>
<feature type="transmembrane region" description="Helical" evidence="7">
    <location>
        <begin position="326"/>
        <end position="350"/>
    </location>
</feature>
<protein>
    <submittedName>
        <fullName evidence="8">MFS transporter</fullName>
    </submittedName>
</protein>
<feature type="transmembrane region" description="Helical" evidence="7">
    <location>
        <begin position="211"/>
        <end position="233"/>
    </location>
</feature>
<evidence type="ECO:0000256" key="5">
    <source>
        <dbReference type="ARBA" id="ARBA00023136"/>
    </source>
</evidence>
<evidence type="ECO:0000313" key="9">
    <source>
        <dbReference type="Proteomes" id="UP001431313"/>
    </source>
</evidence>
<keyword evidence="3 7" id="KW-0812">Transmembrane</keyword>
<dbReference type="SUPFAM" id="SSF103473">
    <property type="entry name" value="MFS general substrate transporter"/>
    <property type="match status" value="1"/>
</dbReference>
<reference evidence="8" key="1">
    <citation type="submission" date="2022-08" db="EMBL/GenBank/DDBJ databases">
        <authorList>
            <person name="Somphong A."/>
            <person name="Phongsopitanun W."/>
        </authorList>
    </citation>
    <scope>NUCLEOTIDE SEQUENCE</scope>
    <source>
        <strain evidence="8">LP05-1</strain>
    </source>
</reference>
<evidence type="ECO:0000256" key="3">
    <source>
        <dbReference type="ARBA" id="ARBA00022692"/>
    </source>
</evidence>